<keyword evidence="1" id="KW-0472">Membrane</keyword>
<gene>
    <name evidence="2" type="ORF">PCOR1329_LOCUS40565</name>
</gene>
<keyword evidence="1" id="KW-1133">Transmembrane helix</keyword>
<name>A0ABN9TMT8_9DINO</name>
<protein>
    <submittedName>
        <fullName evidence="2">Uncharacterized protein</fullName>
    </submittedName>
</protein>
<comment type="caution">
    <text evidence="2">The sequence shown here is derived from an EMBL/GenBank/DDBJ whole genome shotgun (WGS) entry which is preliminary data.</text>
</comment>
<reference evidence="2" key="1">
    <citation type="submission" date="2023-10" db="EMBL/GenBank/DDBJ databases">
        <authorList>
            <person name="Chen Y."/>
            <person name="Shah S."/>
            <person name="Dougan E. K."/>
            <person name="Thang M."/>
            <person name="Chan C."/>
        </authorList>
    </citation>
    <scope>NUCLEOTIDE SEQUENCE [LARGE SCALE GENOMIC DNA]</scope>
</reference>
<evidence type="ECO:0000256" key="1">
    <source>
        <dbReference type="SAM" id="Phobius"/>
    </source>
</evidence>
<proteinExistence type="predicted"/>
<feature type="transmembrane region" description="Helical" evidence="1">
    <location>
        <begin position="178"/>
        <end position="199"/>
    </location>
</feature>
<evidence type="ECO:0000313" key="3">
    <source>
        <dbReference type="Proteomes" id="UP001189429"/>
    </source>
</evidence>
<organism evidence="2 3">
    <name type="scientific">Prorocentrum cordatum</name>
    <dbReference type="NCBI Taxonomy" id="2364126"/>
    <lineage>
        <taxon>Eukaryota</taxon>
        <taxon>Sar</taxon>
        <taxon>Alveolata</taxon>
        <taxon>Dinophyceae</taxon>
        <taxon>Prorocentrales</taxon>
        <taxon>Prorocentraceae</taxon>
        <taxon>Prorocentrum</taxon>
    </lineage>
</organism>
<keyword evidence="3" id="KW-1185">Reference proteome</keyword>
<feature type="transmembrane region" description="Helical" evidence="1">
    <location>
        <begin position="128"/>
        <end position="157"/>
    </location>
</feature>
<sequence>MGTKKEKVSWTAGEKLMVFNFVAGGLCILATVAPHLPWRYAVAQSCMTQRFAFDRSYSLLHIGDNLGRGMSWFKLKKDVCHEMLGFNGFDPKVAIMKTMAQEMGTGGALVGCVAWPACTQVVSQRCSAYTVMASVGVICALLQLVSASAAFAFPVMLTKEAKFLKKNKPKLDAAKTQTMICGVVAFVTGFLSWITWTVLSDMTFKDLASKSAYPYPSASVGIYLAGFAIFLFCIAFFQCLNRVYYFVGGKPSDEDEVYVHENEAGAAALMPDAALCHPHSAPQQFK</sequence>
<dbReference type="EMBL" id="CAUYUJ010014892">
    <property type="protein sequence ID" value="CAK0847323.1"/>
    <property type="molecule type" value="Genomic_DNA"/>
</dbReference>
<dbReference type="Proteomes" id="UP001189429">
    <property type="component" value="Unassembled WGS sequence"/>
</dbReference>
<keyword evidence="1" id="KW-0812">Transmembrane</keyword>
<accession>A0ABN9TMT8</accession>
<evidence type="ECO:0000313" key="2">
    <source>
        <dbReference type="EMBL" id="CAK0847323.1"/>
    </source>
</evidence>
<feature type="transmembrane region" description="Helical" evidence="1">
    <location>
        <begin position="219"/>
        <end position="240"/>
    </location>
</feature>